<dbReference type="Proteomes" id="UP000237438">
    <property type="component" value="Unassembled WGS sequence"/>
</dbReference>
<protein>
    <recommendedName>
        <fullName evidence="3">Sister chromatid cohesion protein Dcc1</fullName>
    </recommendedName>
</protein>
<dbReference type="GO" id="GO:0007064">
    <property type="term" value="P:mitotic sister chromatid cohesion"/>
    <property type="evidence" value="ECO:0007669"/>
    <property type="project" value="InterPro"/>
</dbReference>
<dbReference type="GO" id="GO:0031390">
    <property type="term" value="C:Ctf18 RFC-like complex"/>
    <property type="evidence" value="ECO:0007669"/>
    <property type="project" value="InterPro"/>
</dbReference>
<keyword evidence="2" id="KW-1185">Reference proteome</keyword>
<dbReference type="OrthoDB" id="5199543at2759"/>
<sequence>MAEQQNSFDLRISQNYQPFKLIELPQELLDCLESASPPTLSIIPTSTSTASTSNLALLIHGTQKYKMNTKNSSNTTLLLRSSSVEVDTVDGSNVDNSVTAIAQCDETIELVLFHENSEKETKKVNKWHEKFAKSKQKNEKSQ</sequence>
<accession>A0A2S4Q2C6</accession>
<evidence type="ECO:0008006" key="3">
    <source>
        <dbReference type="Google" id="ProtNLM"/>
    </source>
</evidence>
<gene>
    <name evidence="1" type="ORF">EPUL_000055</name>
</gene>
<dbReference type="InterPro" id="IPR019128">
    <property type="entry name" value="Dcc1"/>
</dbReference>
<name>A0A2S4Q2C6_9PEZI</name>
<comment type="caution">
    <text evidence="1">The sequence shown here is derived from an EMBL/GenBank/DDBJ whole genome shotgun (WGS) entry which is preliminary data.</text>
</comment>
<dbReference type="STRING" id="225359.A0A2S4Q2C6"/>
<dbReference type="AlphaFoldDB" id="A0A2S4Q2C6"/>
<proteinExistence type="predicted"/>
<evidence type="ECO:0000313" key="1">
    <source>
        <dbReference type="EMBL" id="POS88408.1"/>
    </source>
</evidence>
<organism evidence="1 2">
    <name type="scientific">Erysiphe pulchra</name>
    <dbReference type="NCBI Taxonomy" id="225359"/>
    <lineage>
        <taxon>Eukaryota</taxon>
        <taxon>Fungi</taxon>
        <taxon>Dikarya</taxon>
        <taxon>Ascomycota</taxon>
        <taxon>Pezizomycotina</taxon>
        <taxon>Leotiomycetes</taxon>
        <taxon>Erysiphales</taxon>
        <taxon>Erysiphaceae</taxon>
        <taxon>Erysiphe</taxon>
    </lineage>
</organism>
<evidence type="ECO:0000313" key="2">
    <source>
        <dbReference type="Proteomes" id="UP000237438"/>
    </source>
</evidence>
<dbReference type="EMBL" id="PEDP01000004">
    <property type="protein sequence ID" value="POS88408.1"/>
    <property type="molecule type" value="Genomic_DNA"/>
</dbReference>
<reference evidence="1 2" key="1">
    <citation type="submission" date="2017-10" db="EMBL/GenBank/DDBJ databases">
        <title>Development of genomic resources for the powdery mildew, Erysiphe pulchra.</title>
        <authorList>
            <person name="Wadl P.A."/>
            <person name="Mack B.M."/>
            <person name="Moore G."/>
            <person name="Beltz S.B."/>
        </authorList>
    </citation>
    <scope>NUCLEOTIDE SEQUENCE [LARGE SCALE GENOMIC DNA]</scope>
    <source>
        <strain evidence="1">Cflorida</strain>
    </source>
</reference>
<dbReference type="Pfam" id="PF09724">
    <property type="entry name" value="Dcc1"/>
    <property type="match status" value="1"/>
</dbReference>